<dbReference type="CDD" id="cd06174">
    <property type="entry name" value="MFS"/>
    <property type="match status" value="1"/>
</dbReference>
<dbReference type="Proteomes" id="UP001211044">
    <property type="component" value="Chromosome"/>
</dbReference>
<evidence type="ECO:0000313" key="9">
    <source>
        <dbReference type="Proteomes" id="UP001211044"/>
    </source>
</evidence>
<keyword evidence="2" id="KW-0813">Transport</keyword>
<evidence type="ECO:0000256" key="5">
    <source>
        <dbReference type="ARBA" id="ARBA00022989"/>
    </source>
</evidence>
<dbReference type="GO" id="GO:0022857">
    <property type="term" value="F:transmembrane transporter activity"/>
    <property type="evidence" value="ECO:0007669"/>
    <property type="project" value="InterPro"/>
</dbReference>
<organism evidence="8 9">
    <name type="scientific">Winkia neuii subsp. anitrata</name>
    <dbReference type="NCBI Taxonomy" id="29318"/>
    <lineage>
        <taxon>Bacteria</taxon>
        <taxon>Bacillati</taxon>
        <taxon>Actinomycetota</taxon>
        <taxon>Actinomycetes</taxon>
        <taxon>Actinomycetales</taxon>
        <taxon>Actinomycetaceae</taxon>
        <taxon>Winkia</taxon>
    </lineage>
</organism>
<dbReference type="InterPro" id="IPR036259">
    <property type="entry name" value="MFS_trans_sf"/>
</dbReference>
<feature type="transmembrane region" description="Helical" evidence="7">
    <location>
        <begin position="159"/>
        <end position="180"/>
    </location>
</feature>
<evidence type="ECO:0000256" key="3">
    <source>
        <dbReference type="ARBA" id="ARBA00022475"/>
    </source>
</evidence>
<dbReference type="SUPFAM" id="SSF103473">
    <property type="entry name" value="MFS general substrate transporter"/>
    <property type="match status" value="1"/>
</dbReference>
<dbReference type="Pfam" id="PF07690">
    <property type="entry name" value="MFS_1"/>
    <property type="match status" value="1"/>
</dbReference>
<feature type="transmembrane region" description="Helical" evidence="7">
    <location>
        <begin position="338"/>
        <end position="358"/>
    </location>
</feature>
<feature type="transmembrane region" description="Helical" evidence="7">
    <location>
        <begin position="32"/>
        <end position="49"/>
    </location>
</feature>
<dbReference type="Gene3D" id="1.20.1250.20">
    <property type="entry name" value="MFS general substrate transporter like domains"/>
    <property type="match status" value="2"/>
</dbReference>
<dbReference type="PANTHER" id="PTHR23517:SF3">
    <property type="entry name" value="INTEGRAL MEMBRANE TRANSPORT PROTEIN"/>
    <property type="match status" value="1"/>
</dbReference>
<reference evidence="8" key="1">
    <citation type="submission" date="2023-01" db="EMBL/GenBank/DDBJ databases">
        <title>Comparative Genomic Analysis of the Clinically-Derived Winkia Strain NY0527 Provides Evidence into the Taxonomic Reassignment of Winkia neuii and Characterizes Their Virulence Traits.</title>
        <authorList>
            <person name="Cai X."/>
            <person name="Peng Y."/>
            <person name="Li M."/>
            <person name="Qiu Y."/>
            <person name="Wang Y."/>
            <person name="Xu L."/>
            <person name="Hou Q."/>
        </authorList>
    </citation>
    <scope>NUCLEOTIDE SEQUENCE</scope>
    <source>
        <strain evidence="8">NY0527</strain>
    </source>
</reference>
<feature type="transmembrane region" description="Helical" evidence="7">
    <location>
        <begin position="249"/>
        <end position="273"/>
    </location>
</feature>
<dbReference type="InterPro" id="IPR050171">
    <property type="entry name" value="MFS_Transporters"/>
</dbReference>
<dbReference type="KEGG" id="wne:PIG85_08780"/>
<comment type="subcellular location">
    <subcellularLocation>
        <location evidence="1">Cell membrane</location>
        <topology evidence="1">Multi-pass membrane protein</topology>
    </subcellularLocation>
</comment>
<feature type="transmembrane region" description="Helical" evidence="7">
    <location>
        <begin position="61"/>
        <end position="80"/>
    </location>
</feature>
<dbReference type="InterPro" id="IPR011701">
    <property type="entry name" value="MFS"/>
</dbReference>
<name>A0AB38XN59_9ACTO</name>
<evidence type="ECO:0000256" key="2">
    <source>
        <dbReference type="ARBA" id="ARBA00022448"/>
    </source>
</evidence>
<evidence type="ECO:0000256" key="6">
    <source>
        <dbReference type="ARBA" id="ARBA00023136"/>
    </source>
</evidence>
<sequence>MAGQLVYSTFEAFKGSLMLPLTHALGIGVDDFGVLMGWLGIAMFLYVPGGWVNNRFTIRSILIWWCSWRLVTFLMLYMIPNLSFKIMVAIAISWGIWDAIGWPAVVNGVTFVSKDADTKGRGLAMGLLETIRRAAEFLMNIVIIGIIAVFPAAANKIMIGFGIGYSLLLVPLILAILKFVPKNAIAESEDMGKNAAAAVGLLKVLLRPRVWLAGVAGLCLYWCYVNLIYSSAPYLQLVFHASDATASVFGILNTGLIGVFGGLVAGIVADYVFKSSTMMMGAALTVTAAATAIIRLLPSQQNMVWPAVVLLMVVAFGVFMGKAVILAPIAELQLPEEINGSAMAVGSFLVYASIFWANPLAGKLVEAHKADPYVGYQQIFWITLVVAIVGAVCAFILAFINKKIDKAEDQTADTKEMAQA</sequence>
<proteinExistence type="predicted"/>
<protein>
    <submittedName>
        <fullName evidence="8">MFS transporter</fullName>
    </submittedName>
</protein>
<feature type="transmembrane region" description="Helical" evidence="7">
    <location>
        <begin position="134"/>
        <end position="153"/>
    </location>
</feature>
<dbReference type="AlphaFoldDB" id="A0AB38XN59"/>
<keyword evidence="3" id="KW-1003">Cell membrane</keyword>
<dbReference type="PANTHER" id="PTHR23517">
    <property type="entry name" value="RESISTANCE PROTEIN MDTM, PUTATIVE-RELATED-RELATED"/>
    <property type="match status" value="1"/>
</dbReference>
<feature type="transmembrane region" description="Helical" evidence="7">
    <location>
        <begin position="303"/>
        <end position="326"/>
    </location>
</feature>
<gene>
    <name evidence="8" type="ORF">PIG85_08780</name>
</gene>
<keyword evidence="5 7" id="KW-1133">Transmembrane helix</keyword>
<dbReference type="RefSeq" id="WP_271694519.1">
    <property type="nucleotide sequence ID" value="NZ_CP116394.1"/>
</dbReference>
<keyword evidence="6 7" id="KW-0472">Membrane</keyword>
<feature type="transmembrane region" description="Helical" evidence="7">
    <location>
        <begin position="210"/>
        <end position="229"/>
    </location>
</feature>
<evidence type="ECO:0000256" key="1">
    <source>
        <dbReference type="ARBA" id="ARBA00004651"/>
    </source>
</evidence>
<feature type="transmembrane region" description="Helical" evidence="7">
    <location>
        <begin position="86"/>
        <end position="113"/>
    </location>
</feature>
<accession>A0AB38XN59</accession>
<dbReference type="EMBL" id="CP116394">
    <property type="protein sequence ID" value="WCE45731.1"/>
    <property type="molecule type" value="Genomic_DNA"/>
</dbReference>
<evidence type="ECO:0000256" key="4">
    <source>
        <dbReference type="ARBA" id="ARBA00022692"/>
    </source>
</evidence>
<keyword evidence="4 7" id="KW-0812">Transmembrane</keyword>
<evidence type="ECO:0000256" key="7">
    <source>
        <dbReference type="SAM" id="Phobius"/>
    </source>
</evidence>
<dbReference type="GO" id="GO:0005886">
    <property type="term" value="C:plasma membrane"/>
    <property type="evidence" value="ECO:0007669"/>
    <property type="project" value="UniProtKB-SubCell"/>
</dbReference>
<feature type="transmembrane region" description="Helical" evidence="7">
    <location>
        <begin position="280"/>
        <end position="297"/>
    </location>
</feature>
<evidence type="ECO:0000313" key="8">
    <source>
        <dbReference type="EMBL" id="WCE45731.1"/>
    </source>
</evidence>
<feature type="transmembrane region" description="Helical" evidence="7">
    <location>
        <begin position="378"/>
        <end position="400"/>
    </location>
</feature>